<dbReference type="InterPro" id="IPR056884">
    <property type="entry name" value="NPHP3-like_N"/>
</dbReference>
<accession>A0A8H7Y3E9</accession>
<dbReference type="EMBL" id="JAFIQS010000002">
    <property type="protein sequence ID" value="KAG5172087.1"/>
    <property type="molecule type" value="Genomic_DNA"/>
</dbReference>
<dbReference type="InterPro" id="IPR027417">
    <property type="entry name" value="P-loop_NTPase"/>
</dbReference>
<dbReference type="Pfam" id="PF24883">
    <property type="entry name" value="NPHP3_N"/>
    <property type="match status" value="1"/>
</dbReference>
<gene>
    <name evidence="3" type="ORF">JR316_001581</name>
</gene>
<organism evidence="3">
    <name type="scientific">Psilocybe cubensis</name>
    <name type="common">Psychedelic mushroom</name>
    <name type="synonym">Stropharia cubensis</name>
    <dbReference type="NCBI Taxonomy" id="181762"/>
    <lineage>
        <taxon>Eukaryota</taxon>
        <taxon>Fungi</taxon>
        <taxon>Dikarya</taxon>
        <taxon>Basidiomycota</taxon>
        <taxon>Agaricomycotina</taxon>
        <taxon>Agaricomycetes</taxon>
        <taxon>Agaricomycetidae</taxon>
        <taxon>Agaricales</taxon>
        <taxon>Agaricineae</taxon>
        <taxon>Strophariaceae</taxon>
        <taxon>Psilocybe</taxon>
    </lineage>
</organism>
<keyword evidence="1" id="KW-0677">Repeat</keyword>
<evidence type="ECO:0000256" key="1">
    <source>
        <dbReference type="ARBA" id="ARBA00022737"/>
    </source>
</evidence>
<dbReference type="Gene3D" id="3.40.50.300">
    <property type="entry name" value="P-loop containing nucleotide triphosphate hydrolases"/>
    <property type="match status" value="1"/>
</dbReference>
<name>A0A8H7Y3E9_PSICU</name>
<dbReference type="AlphaFoldDB" id="A0A8H7Y3E9"/>
<evidence type="ECO:0000313" key="3">
    <source>
        <dbReference type="EMBL" id="KAG5172087.1"/>
    </source>
</evidence>
<protein>
    <recommendedName>
        <fullName evidence="2">Nephrocystin 3-like N-terminal domain-containing protein</fullName>
    </recommendedName>
</protein>
<proteinExistence type="predicted"/>
<comment type="caution">
    <text evidence="3">The sequence shown here is derived from an EMBL/GenBank/DDBJ whole genome shotgun (WGS) entry which is preliminary data.</text>
</comment>
<reference evidence="3" key="1">
    <citation type="submission" date="2021-02" db="EMBL/GenBank/DDBJ databases">
        <title>Psilocybe cubensis genome.</title>
        <authorList>
            <person name="Mckernan K.J."/>
            <person name="Crawford S."/>
            <person name="Trippe A."/>
            <person name="Kane L.T."/>
            <person name="Mclaughlin S."/>
        </authorList>
    </citation>
    <scope>NUCLEOTIDE SEQUENCE [LARGE SCALE GENOMIC DNA]</scope>
    <source>
        <strain evidence="3">MGC-MH-2018</strain>
    </source>
</reference>
<evidence type="ECO:0000259" key="2">
    <source>
        <dbReference type="Pfam" id="PF24883"/>
    </source>
</evidence>
<feature type="domain" description="Nephrocystin 3-like N-terminal" evidence="2">
    <location>
        <begin position="54"/>
        <end position="216"/>
    </location>
</feature>
<dbReference type="PANTHER" id="PTHR10039:SF15">
    <property type="entry name" value="NACHT DOMAIN-CONTAINING PROTEIN"/>
    <property type="match status" value="1"/>
</dbReference>
<dbReference type="OrthoDB" id="7464126at2759"/>
<dbReference type="PANTHER" id="PTHR10039">
    <property type="entry name" value="AMELOGENIN"/>
    <property type="match status" value="1"/>
</dbReference>
<dbReference type="SUPFAM" id="SSF52540">
    <property type="entry name" value="P-loop containing nucleoside triphosphate hydrolases"/>
    <property type="match status" value="1"/>
</dbReference>
<sequence>MATFTPITWVINTVLGQFEQDPDNCEENRHIVEWLTPIRSDATHYDTISKRTPGTGEWVLCSTQFKEWISGQRRILLLDGKPGSGKTIIAAIVIEHLMDLSLPYLLGTDAVLFLYCRHNETWTISQYLGSLIAQLFTNYRGNSSVAQHVLNSYEIHQIRRSQPSETELITILSNMILSFTNVRVVLDALDELPDCAQIELMSVLRRLPVSLFFTSRIIGLEIFDLPNDTIHMTIGDQNQGDIRLFLHKTIPRTASVARIVRQNAEFLEEICDKILAISNGMFLVASLKSQSLQGYTTMNSLSNSLDELSDDVQSMYLALMNRINSQKGEYPALAKRAITWIVYARRPLTVSELQHALGIREGSNSFSKRDIPVQDMLTTSSCGIIEIQSRSGTVRLVRELLHLLWVIDAGSLN</sequence>